<organism evidence="2 3">
    <name type="scientific">Cellulomonas fulva</name>
    <dbReference type="NCBI Taxonomy" id="2835530"/>
    <lineage>
        <taxon>Bacteria</taxon>
        <taxon>Bacillati</taxon>
        <taxon>Actinomycetota</taxon>
        <taxon>Actinomycetes</taxon>
        <taxon>Micrococcales</taxon>
        <taxon>Cellulomonadaceae</taxon>
        <taxon>Cellulomonas</taxon>
    </lineage>
</organism>
<reference evidence="2 3" key="1">
    <citation type="submission" date="2021-05" db="EMBL/GenBank/DDBJ databases">
        <title>Description of Cellulomonas sp. DKR-3 sp. nov.</title>
        <authorList>
            <person name="Dahal R.H."/>
            <person name="Chaudhary D.K."/>
        </authorList>
    </citation>
    <scope>NUCLEOTIDE SEQUENCE [LARGE SCALE GENOMIC DNA]</scope>
    <source>
        <strain evidence="2 3">DKR-3</strain>
    </source>
</reference>
<keyword evidence="1" id="KW-0812">Transmembrane</keyword>
<keyword evidence="3" id="KW-1185">Reference proteome</keyword>
<evidence type="ECO:0000313" key="2">
    <source>
        <dbReference type="EMBL" id="MBT0995551.1"/>
    </source>
</evidence>
<dbReference type="InterPro" id="IPR021315">
    <property type="entry name" value="Gap/Sap"/>
</dbReference>
<name>A0ABS5U2B2_9CELL</name>
<feature type="transmembrane region" description="Helical" evidence="1">
    <location>
        <begin position="71"/>
        <end position="90"/>
    </location>
</feature>
<gene>
    <name evidence="2" type="ORF">KIN34_14805</name>
</gene>
<keyword evidence="1" id="KW-0472">Membrane</keyword>
<keyword evidence="1" id="KW-1133">Transmembrane helix</keyword>
<dbReference type="EMBL" id="JAHBOH010000002">
    <property type="protein sequence ID" value="MBT0995551.1"/>
    <property type="molecule type" value="Genomic_DNA"/>
</dbReference>
<feature type="transmembrane region" description="Helical" evidence="1">
    <location>
        <begin position="200"/>
        <end position="221"/>
    </location>
</feature>
<dbReference type="Proteomes" id="UP000722125">
    <property type="component" value="Unassembled WGS sequence"/>
</dbReference>
<proteinExistence type="predicted"/>
<feature type="transmembrane region" description="Helical" evidence="1">
    <location>
        <begin position="39"/>
        <end position="59"/>
    </location>
</feature>
<comment type="caution">
    <text evidence="2">The sequence shown here is derived from an EMBL/GenBank/DDBJ whole genome shotgun (WGS) entry which is preliminary data.</text>
</comment>
<sequence length="222" mass="22319">MNGVLGALLPLAVGVAISPIPIIAAILMLLSPRASSTSLGFLTGWIAGILVVATVFTLLSSALPSDDAGPATWVGVVKIVLGAALLLMAYRQWKSRPAPGEPAATPKWMGAIDSFTFGKALGLGALLSGVNPKNLLLGASAGLTIGAGELSAAQTAVCIVVFTVVAGASVIVPVVGYLAARERMAAPLDRMRSFLLEHNAAIMTVLLGVIGTVVLGGGISAL</sequence>
<evidence type="ECO:0000313" key="3">
    <source>
        <dbReference type="Proteomes" id="UP000722125"/>
    </source>
</evidence>
<protein>
    <submittedName>
        <fullName evidence="2">GAP family protein</fullName>
    </submittedName>
</protein>
<evidence type="ECO:0000256" key="1">
    <source>
        <dbReference type="SAM" id="Phobius"/>
    </source>
</evidence>
<feature type="transmembrane region" description="Helical" evidence="1">
    <location>
        <begin position="6"/>
        <end position="30"/>
    </location>
</feature>
<feature type="transmembrane region" description="Helical" evidence="1">
    <location>
        <begin position="150"/>
        <end position="179"/>
    </location>
</feature>
<accession>A0ABS5U2B2</accession>
<dbReference type="RefSeq" id="WP_214352592.1">
    <property type="nucleotide sequence ID" value="NZ_JAHBOH010000002.1"/>
</dbReference>
<dbReference type="Pfam" id="PF11139">
    <property type="entry name" value="SfLAP"/>
    <property type="match status" value="1"/>
</dbReference>